<accession>A0A7G5GRH7</accession>
<proteinExistence type="predicted"/>
<organism evidence="1 2">
    <name type="scientific">Spirosoma foliorum</name>
    <dbReference type="NCBI Taxonomy" id="2710596"/>
    <lineage>
        <taxon>Bacteria</taxon>
        <taxon>Pseudomonadati</taxon>
        <taxon>Bacteroidota</taxon>
        <taxon>Cytophagia</taxon>
        <taxon>Cytophagales</taxon>
        <taxon>Cytophagaceae</taxon>
        <taxon>Spirosoma</taxon>
    </lineage>
</organism>
<protein>
    <submittedName>
        <fullName evidence="1">Uncharacterized protein</fullName>
    </submittedName>
</protein>
<dbReference type="EMBL" id="CP059732">
    <property type="protein sequence ID" value="QMW01469.1"/>
    <property type="molecule type" value="Genomic_DNA"/>
</dbReference>
<dbReference type="KEGG" id="sfol:H3H32_26430"/>
<evidence type="ECO:0000313" key="2">
    <source>
        <dbReference type="Proteomes" id="UP000515369"/>
    </source>
</evidence>
<dbReference type="PROSITE" id="PS51257">
    <property type="entry name" value="PROKAR_LIPOPROTEIN"/>
    <property type="match status" value="1"/>
</dbReference>
<dbReference type="RefSeq" id="WP_182458751.1">
    <property type="nucleotide sequence ID" value="NZ_CP059732.1"/>
</dbReference>
<name>A0A7G5GRH7_9BACT</name>
<dbReference type="AlphaFoldDB" id="A0A7G5GRH7"/>
<evidence type="ECO:0000313" key="1">
    <source>
        <dbReference type="EMBL" id="QMW01469.1"/>
    </source>
</evidence>
<sequence length="117" mass="13637">MEERMLIFQAANHLSGSCTIRMDRRWQVVITSWLDKSTNSSQAIEYVATELVTNYQLCAKRLLLIEHFTKENELYAGGEAYFLLTFSWQGQQAKVGHRYRLSVTEFYKIQSALMQTC</sequence>
<reference evidence="1 2" key="1">
    <citation type="submission" date="2020-07" db="EMBL/GenBank/DDBJ databases">
        <title>Spirosoma foliorum sp. nov., isolated from the leaves on the Nejang mountain Korea, Republic of.</title>
        <authorList>
            <person name="Ho H."/>
            <person name="Lee Y.-J."/>
            <person name="Nurcahyanto D.-A."/>
            <person name="Kim S.-G."/>
        </authorList>
    </citation>
    <scope>NUCLEOTIDE SEQUENCE [LARGE SCALE GENOMIC DNA]</scope>
    <source>
        <strain evidence="1 2">PL0136</strain>
    </source>
</reference>
<gene>
    <name evidence="1" type="ORF">H3H32_26430</name>
</gene>
<dbReference type="Proteomes" id="UP000515369">
    <property type="component" value="Chromosome"/>
</dbReference>
<keyword evidence="2" id="KW-1185">Reference proteome</keyword>